<sequence length="154" mass="17412">MASNRILKSTQGLAEESPTSCNAGPIAEDLFHWQAIIMGSPDSPYAEVYFLSLFMFLIIIPLNLPRSLLGLRSVDEEQLEAAGFHRSSRRMHLLDSLDAHQLRVAVSWVVDVDEKKGKSLFYYVAEVDGHPGKKPLTRWFDGDFREKKTTFKLG</sequence>
<evidence type="ECO:0000313" key="3">
    <source>
        <dbReference type="EMBL" id="RWR88351.1"/>
    </source>
</evidence>
<comment type="caution">
    <text evidence="3">The sequence shown here is derived from an EMBL/GenBank/DDBJ whole genome shotgun (WGS) entry which is preliminary data.</text>
</comment>
<protein>
    <submittedName>
        <fullName evidence="3">Ubiquitin-conjugating enzyme, E2</fullName>
    </submittedName>
</protein>
<feature type="region of interest" description="Disordered" evidence="1">
    <location>
        <begin position="1"/>
        <end position="20"/>
    </location>
</feature>
<dbReference type="OrthoDB" id="443318at2759"/>
<dbReference type="Gene3D" id="3.10.110.10">
    <property type="entry name" value="Ubiquitin Conjugating Enzyme"/>
    <property type="match status" value="1"/>
</dbReference>
<organism evidence="3 4">
    <name type="scientific">Cinnamomum micranthum f. kanehirae</name>
    <dbReference type="NCBI Taxonomy" id="337451"/>
    <lineage>
        <taxon>Eukaryota</taxon>
        <taxon>Viridiplantae</taxon>
        <taxon>Streptophyta</taxon>
        <taxon>Embryophyta</taxon>
        <taxon>Tracheophyta</taxon>
        <taxon>Spermatophyta</taxon>
        <taxon>Magnoliopsida</taxon>
        <taxon>Magnoliidae</taxon>
        <taxon>Laurales</taxon>
        <taxon>Lauraceae</taxon>
        <taxon>Cinnamomum</taxon>
    </lineage>
</organism>
<keyword evidence="2" id="KW-0812">Transmembrane</keyword>
<dbReference type="STRING" id="337451.A0A3S3MXX7"/>
<dbReference type="EMBL" id="QPKB01000007">
    <property type="protein sequence ID" value="RWR88351.1"/>
    <property type="molecule type" value="Genomic_DNA"/>
</dbReference>
<proteinExistence type="predicted"/>
<feature type="transmembrane region" description="Helical" evidence="2">
    <location>
        <begin position="48"/>
        <end position="64"/>
    </location>
</feature>
<evidence type="ECO:0000256" key="2">
    <source>
        <dbReference type="SAM" id="Phobius"/>
    </source>
</evidence>
<evidence type="ECO:0000313" key="4">
    <source>
        <dbReference type="Proteomes" id="UP000283530"/>
    </source>
</evidence>
<reference evidence="3 4" key="1">
    <citation type="journal article" date="2019" name="Nat. Plants">
        <title>Stout camphor tree genome fills gaps in understanding of flowering plant genome evolution.</title>
        <authorList>
            <person name="Chaw S.M."/>
            <person name="Liu Y.C."/>
            <person name="Wu Y.W."/>
            <person name="Wang H.Y."/>
            <person name="Lin C.I."/>
            <person name="Wu C.S."/>
            <person name="Ke H.M."/>
            <person name="Chang L.Y."/>
            <person name="Hsu C.Y."/>
            <person name="Yang H.T."/>
            <person name="Sudianto E."/>
            <person name="Hsu M.H."/>
            <person name="Wu K.P."/>
            <person name="Wang L.N."/>
            <person name="Leebens-Mack J.H."/>
            <person name="Tsai I.J."/>
        </authorList>
    </citation>
    <scope>NUCLEOTIDE SEQUENCE [LARGE SCALE GENOMIC DNA]</scope>
    <source>
        <strain evidence="4">cv. Chaw 1501</strain>
        <tissue evidence="3">Young leaves</tissue>
    </source>
</reference>
<keyword evidence="4" id="KW-1185">Reference proteome</keyword>
<gene>
    <name evidence="3" type="ORF">CKAN_01735100</name>
</gene>
<accession>A0A3S3MXX7</accession>
<dbReference type="SUPFAM" id="SSF54495">
    <property type="entry name" value="UBC-like"/>
    <property type="match status" value="1"/>
</dbReference>
<dbReference type="AlphaFoldDB" id="A0A3S3MXX7"/>
<dbReference type="InterPro" id="IPR016135">
    <property type="entry name" value="UBQ-conjugating_enzyme/RWD"/>
</dbReference>
<evidence type="ECO:0000256" key="1">
    <source>
        <dbReference type="SAM" id="MobiDB-lite"/>
    </source>
</evidence>
<keyword evidence="2" id="KW-0472">Membrane</keyword>
<keyword evidence="2" id="KW-1133">Transmembrane helix</keyword>
<name>A0A3S3MXX7_9MAGN</name>
<dbReference type="Proteomes" id="UP000283530">
    <property type="component" value="Unassembled WGS sequence"/>
</dbReference>